<dbReference type="Gene3D" id="3.90.470.10">
    <property type="entry name" value="Ribosomal protein L22/L17"/>
    <property type="match status" value="1"/>
</dbReference>
<gene>
    <name evidence="7" type="ORF">NQ315_000385</name>
</gene>
<evidence type="ECO:0000313" key="8">
    <source>
        <dbReference type="Proteomes" id="UP001159042"/>
    </source>
</evidence>
<keyword evidence="8" id="KW-1185">Reference proteome</keyword>
<evidence type="ECO:0000256" key="2">
    <source>
        <dbReference type="ARBA" id="ARBA00022980"/>
    </source>
</evidence>
<accession>A0AAV8VLM5</accession>
<evidence type="ECO:0000313" key="7">
    <source>
        <dbReference type="EMBL" id="KAJ8915133.1"/>
    </source>
</evidence>
<dbReference type="InterPro" id="IPR001063">
    <property type="entry name" value="Ribosomal_uL22"/>
</dbReference>
<evidence type="ECO:0000256" key="4">
    <source>
        <dbReference type="ARBA" id="ARBA00035207"/>
    </source>
</evidence>
<comment type="similarity">
    <text evidence="1 6">Belongs to the universal ribosomal protein uL22 family.</text>
</comment>
<evidence type="ECO:0000256" key="6">
    <source>
        <dbReference type="RuleBase" id="RU004005"/>
    </source>
</evidence>
<dbReference type="NCBIfam" id="TIGR01038">
    <property type="entry name" value="uL22_arch_euk"/>
    <property type="match status" value="1"/>
</dbReference>
<dbReference type="Pfam" id="PF00237">
    <property type="entry name" value="Ribosomal_L22"/>
    <property type="match status" value="1"/>
</dbReference>
<dbReference type="AlphaFoldDB" id="A0AAV8VLM5"/>
<organism evidence="7 8">
    <name type="scientific">Exocentrus adspersus</name>
    <dbReference type="NCBI Taxonomy" id="1586481"/>
    <lineage>
        <taxon>Eukaryota</taxon>
        <taxon>Metazoa</taxon>
        <taxon>Ecdysozoa</taxon>
        <taxon>Arthropoda</taxon>
        <taxon>Hexapoda</taxon>
        <taxon>Insecta</taxon>
        <taxon>Pterygota</taxon>
        <taxon>Neoptera</taxon>
        <taxon>Endopterygota</taxon>
        <taxon>Coleoptera</taxon>
        <taxon>Polyphaga</taxon>
        <taxon>Cucujiformia</taxon>
        <taxon>Chrysomeloidea</taxon>
        <taxon>Cerambycidae</taxon>
        <taxon>Lamiinae</taxon>
        <taxon>Acanthocinini</taxon>
        <taxon>Exocentrus</taxon>
    </lineage>
</organism>
<dbReference type="PANTHER" id="PTHR11593">
    <property type="entry name" value="60S RIBOSOMAL PROTEIN L17"/>
    <property type="match status" value="1"/>
</dbReference>
<dbReference type="GO" id="GO:0002181">
    <property type="term" value="P:cytoplasmic translation"/>
    <property type="evidence" value="ECO:0007669"/>
    <property type="project" value="TreeGrafter"/>
</dbReference>
<protein>
    <recommendedName>
        <fullName evidence="4">Large ribosomal subunit protein uL22</fullName>
    </recommendedName>
    <alternativeName>
        <fullName evidence="5">60S ribosomal protein L17</fullName>
    </alternativeName>
</protein>
<dbReference type="Proteomes" id="UP001159042">
    <property type="component" value="Unassembled WGS sequence"/>
</dbReference>
<evidence type="ECO:0000256" key="1">
    <source>
        <dbReference type="ARBA" id="ARBA00009451"/>
    </source>
</evidence>
<dbReference type="SUPFAM" id="SSF54843">
    <property type="entry name" value="Ribosomal protein L22"/>
    <property type="match status" value="1"/>
</dbReference>
<dbReference type="PANTHER" id="PTHR11593:SF10">
    <property type="entry name" value="60S RIBOSOMAL PROTEIN L17"/>
    <property type="match status" value="1"/>
</dbReference>
<proteinExistence type="inferred from homology"/>
<name>A0AAV8VLM5_9CUCU</name>
<keyword evidence="3 6" id="KW-0687">Ribonucleoprotein</keyword>
<evidence type="ECO:0000256" key="3">
    <source>
        <dbReference type="ARBA" id="ARBA00023274"/>
    </source>
</evidence>
<dbReference type="CDD" id="cd00336">
    <property type="entry name" value="Ribosomal_L22"/>
    <property type="match status" value="1"/>
</dbReference>
<keyword evidence="2 6" id="KW-0689">Ribosomal protein</keyword>
<dbReference type="InterPro" id="IPR036394">
    <property type="entry name" value="Ribosomal_uL22_sf"/>
</dbReference>
<dbReference type="GO" id="GO:0022625">
    <property type="term" value="C:cytosolic large ribosomal subunit"/>
    <property type="evidence" value="ECO:0007669"/>
    <property type="project" value="TreeGrafter"/>
</dbReference>
<evidence type="ECO:0000256" key="5">
    <source>
        <dbReference type="ARBA" id="ARBA00035325"/>
    </source>
</evidence>
<reference evidence="7 8" key="1">
    <citation type="journal article" date="2023" name="Insect Mol. Biol.">
        <title>Genome sequencing provides insights into the evolution of gene families encoding plant cell wall-degrading enzymes in longhorned beetles.</title>
        <authorList>
            <person name="Shin N.R."/>
            <person name="Okamura Y."/>
            <person name="Kirsch R."/>
            <person name="Pauchet Y."/>
        </authorList>
    </citation>
    <scope>NUCLEOTIDE SEQUENCE [LARGE SCALE GENOMIC DNA]</scope>
    <source>
        <strain evidence="7">EAD_L_NR</strain>
    </source>
</reference>
<dbReference type="GO" id="GO:0003735">
    <property type="term" value="F:structural constituent of ribosome"/>
    <property type="evidence" value="ECO:0007669"/>
    <property type="project" value="InterPro"/>
</dbReference>
<comment type="caution">
    <text evidence="7">The sequence shown here is derived from an EMBL/GenBank/DDBJ whole genome shotgun (WGS) entry which is preliminary data.</text>
</comment>
<dbReference type="InterPro" id="IPR005721">
    <property type="entry name" value="Ribosomal_uL22_euk/arc"/>
</dbReference>
<sequence>MVKYGSSHRYSQKITEGSEVIRAKMSNVTVKFKNLVEIARVLRKMTMKRANAYLKNVLARKECVPFKRFKSGIGKCAQAKQFNTQVGRWPVKAVRCVQDLLKNAAANCEFYGKDPDDYYIHHIQASQAPILTRRTYRAHGRINPYNRHTSHMQIILKERELNK</sequence>
<dbReference type="EMBL" id="JANEYG010000057">
    <property type="protein sequence ID" value="KAJ8915133.1"/>
    <property type="molecule type" value="Genomic_DNA"/>
</dbReference>